<evidence type="ECO:0000313" key="4">
    <source>
        <dbReference type="Proteomes" id="UP000278459"/>
    </source>
</evidence>
<dbReference type="Pfam" id="PF00271">
    <property type="entry name" value="Helicase_C"/>
    <property type="match status" value="1"/>
</dbReference>
<dbReference type="GO" id="GO:0005524">
    <property type="term" value="F:ATP binding"/>
    <property type="evidence" value="ECO:0007669"/>
    <property type="project" value="InterPro"/>
</dbReference>
<keyword evidence="3" id="KW-0378">Hydrolase</keyword>
<dbReference type="SMART" id="SM00487">
    <property type="entry name" value="DEXDc"/>
    <property type="match status" value="1"/>
</dbReference>
<sequence>MPTVRDFLNRRLDDWRWLKDIDDDTVIYNELVNMPVRPQFEYRPYMCQLVCHWIGICRDSFLFFLPLSAGKTKLILDIYNYRLREDGDLRGLVLVPRVANIKTWLDQVEEHTPHLHAIPILGSTEEKRRALFSEADLYIACYTDLQFLMADLQQVSGKKKQKRKPNERMCREVQKRINFVACDEIHKAGNHESLIYRLLKRLTKTARYRYGITATPFSRKVERLWAIFNLIDHGETFGSTLTQFREVFFTKKRNVWSGFFEHKFDDSMKSELHRLMQNRSIRYENHEVKELPPKVPRVEELAMSPKQLEMYRDARKGLVDCGSGAKEELEAAYIRSRQALSGYVEWKDENRKTQGIYLDSDAKLEWLQSFLEDTEEKFVIFYKYTSSAKRITKMLKKEKCKHSWIWSGCKNAVKAYDDFRKKDDIQGMVINLASGDAGLQFEMARYCIFYESPEDPVTREQAEGRVARDGPTATDSTYVIDLVTKKSFEGKLLKSLEEGINFQEEVLSGRIQDWED</sequence>
<dbReference type="InterPro" id="IPR027417">
    <property type="entry name" value="P-loop_NTPase"/>
</dbReference>
<dbReference type="PANTHER" id="PTHR10799">
    <property type="entry name" value="SNF2/RAD54 HELICASE FAMILY"/>
    <property type="match status" value="1"/>
</dbReference>
<dbReference type="Proteomes" id="UP000278459">
    <property type="component" value="Segment"/>
</dbReference>
<feature type="domain" description="Helicase C-terminal" evidence="2">
    <location>
        <begin position="366"/>
        <end position="515"/>
    </location>
</feature>
<evidence type="ECO:0000259" key="1">
    <source>
        <dbReference type="PROSITE" id="PS51192"/>
    </source>
</evidence>
<dbReference type="PROSITE" id="PS51194">
    <property type="entry name" value="HELICASE_CTER"/>
    <property type="match status" value="1"/>
</dbReference>
<dbReference type="EMBL" id="MG602476">
    <property type="protein sequence ID" value="AUM58742.1"/>
    <property type="molecule type" value="Genomic_DNA"/>
</dbReference>
<proteinExistence type="predicted"/>
<dbReference type="Pfam" id="PF00176">
    <property type="entry name" value="SNF2-rel_dom"/>
    <property type="match status" value="1"/>
</dbReference>
<dbReference type="InterPro" id="IPR014001">
    <property type="entry name" value="Helicase_ATP-bd"/>
</dbReference>
<dbReference type="InterPro" id="IPR038718">
    <property type="entry name" value="SNF2-like_sf"/>
</dbReference>
<dbReference type="InterPro" id="IPR001650">
    <property type="entry name" value="Helicase_C-like"/>
</dbReference>
<dbReference type="InterPro" id="IPR000330">
    <property type="entry name" value="SNF2_N"/>
</dbReference>
<keyword evidence="3" id="KW-0547">Nucleotide-binding</keyword>
<feature type="domain" description="Helicase ATP-binding" evidence="1">
    <location>
        <begin position="52"/>
        <end position="234"/>
    </location>
</feature>
<accession>A0A3S6R1X3</accession>
<keyword evidence="3" id="KW-0347">Helicase</keyword>
<gene>
    <name evidence="3" type="ORF">VVP001_042</name>
</gene>
<organism evidence="3 4">
    <name type="scientific">Vibrio phage VVP001</name>
    <dbReference type="NCBI Taxonomy" id="2059877"/>
    <lineage>
        <taxon>Viruses</taxon>
        <taxon>Duplodnaviria</taxon>
        <taxon>Heunggongvirae</taxon>
        <taxon>Uroviricota</taxon>
        <taxon>Caudoviricetes</taxon>
        <taxon>Mardecavirus</taxon>
        <taxon>Mardecavirus SSP002</taxon>
    </lineage>
</organism>
<reference evidence="3 4" key="1">
    <citation type="submission" date="2017-11" db="EMBL/GenBank/DDBJ databases">
        <title>Complete Genome Sequence of Vibrio vulnificus Bacteriophage VVP001.</title>
        <authorList>
            <person name="Kim H.-J."/>
            <person name="Kim Y.-T."/>
            <person name="Lee J.-H."/>
        </authorList>
    </citation>
    <scope>NUCLEOTIDE SEQUENCE [LARGE SCALE GENOMIC DNA]</scope>
</reference>
<dbReference type="PROSITE" id="PS51192">
    <property type="entry name" value="HELICASE_ATP_BIND_1"/>
    <property type="match status" value="1"/>
</dbReference>
<keyword evidence="3" id="KW-0067">ATP-binding</keyword>
<dbReference type="GO" id="GO:0004386">
    <property type="term" value="F:helicase activity"/>
    <property type="evidence" value="ECO:0007669"/>
    <property type="project" value="UniProtKB-KW"/>
</dbReference>
<evidence type="ECO:0000313" key="3">
    <source>
        <dbReference type="EMBL" id="AUM58742.1"/>
    </source>
</evidence>
<evidence type="ECO:0000259" key="2">
    <source>
        <dbReference type="PROSITE" id="PS51194"/>
    </source>
</evidence>
<dbReference type="Gene3D" id="3.40.50.10810">
    <property type="entry name" value="Tandem AAA-ATPase domain"/>
    <property type="match status" value="1"/>
</dbReference>
<dbReference type="Gene3D" id="3.40.50.300">
    <property type="entry name" value="P-loop containing nucleotide triphosphate hydrolases"/>
    <property type="match status" value="1"/>
</dbReference>
<dbReference type="SUPFAM" id="SSF52540">
    <property type="entry name" value="P-loop containing nucleoside triphosphate hydrolases"/>
    <property type="match status" value="2"/>
</dbReference>
<name>A0A3S6R1X3_9CAUD</name>
<protein>
    <submittedName>
        <fullName evidence="3">Putative DNA helicase</fullName>
    </submittedName>
</protein>